<evidence type="ECO:0000259" key="1">
    <source>
        <dbReference type="Pfam" id="PF14734"/>
    </source>
</evidence>
<name>A0AAU9DJM2_9BACT</name>
<evidence type="ECO:0000259" key="2">
    <source>
        <dbReference type="Pfam" id="PF14848"/>
    </source>
</evidence>
<geneLocation type="plasmid" evidence="3 4">
    <name>pFA1</name>
</geneLocation>
<dbReference type="InterPro" id="IPR027824">
    <property type="entry name" value="DUF4469"/>
</dbReference>
<dbReference type="RefSeq" id="WP_338394922.1">
    <property type="nucleotide sequence ID" value="NZ_AP025315.1"/>
</dbReference>
<feature type="domain" description="Bvu-2165-like IHF-HU-like DNA-binding" evidence="2">
    <location>
        <begin position="3"/>
        <end position="124"/>
    </location>
</feature>
<reference evidence="3 4" key="1">
    <citation type="submission" date="2021-12" db="EMBL/GenBank/DDBJ databases">
        <title>Genome sequencing of bacteria with rrn-lacking chromosome and rrn-plasmid.</title>
        <authorList>
            <person name="Anda M."/>
            <person name="Iwasaki W."/>
        </authorList>
    </citation>
    <scope>NUCLEOTIDE SEQUENCE [LARGE SCALE GENOMIC DNA]</scope>
    <source>
        <strain evidence="3 4">DSM 100852</strain>
        <plasmid evidence="3 4">pFA1</plasmid>
    </source>
</reference>
<dbReference type="Pfam" id="PF14848">
    <property type="entry name" value="HU-DNA_bdg"/>
    <property type="match status" value="1"/>
</dbReference>
<proteinExistence type="predicted"/>
<dbReference type="AlphaFoldDB" id="A0AAU9DJM2"/>
<dbReference type="EMBL" id="AP025315">
    <property type="protein sequence ID" value="BDD11425.1"/>
    <property type="molecule type" value="Genomic_DNA"/>
</dbReference>
<dbReference type="Gene3D" id="2.70.50.70">
    <property type="match status" value="1"/>
</dbReference>
<dbReference type="CDD" id="cd12843">
    <property type="entry name" value="Bvu_2165_C_like"/>
    <property type="match status" value="1"/>
</dbReference>
<dbReference type="InterPro" id="IPR049893">
    <property type="entry name" value="Bvu_2165-like_IHF-HU-DNA_bdg"/>
</dbReference>
<keyword evidence="3" id="KW-0614">Plasmid</keyword>
<accession>A0AAU9DJM2</accession>
<dbReference type="KEGG" id="fax:FUAX_38570"/>
<feature type="domain" description="DUF4469" evidence="1">
    <location>
        <begin position="132"/>
        <end position="222"/>
    </location>
</feature>
<sequence>MSLKYYLRENKLTAENPNDQIAQVDIAKSHDLDSVVSEMVKRGSTTTRTDILAVLNEYHEVVKDLISQGEGVRLPLVNVSYSISGVFEGEDDTFDPERHTLKLRMQPPNEVKEVLQKISMIKTESQSTDARIKTVENGNTGVSDDTINSSGIITVKGNRLKVDAENPECGLYLLSEDGHEFTVLRYLENRPQRLMALLPELPAGKYALEVRTLPASNKNIRKARYEHDLTVS</sequence>
<dbReference type="CDD" id="cd13833">
    <property type="entry name" value="HU_IHF_like"/>
    <property type="match status" value="1"/>
</dbReference>
<organism evidence="3 4">
    <name type="scientific">Fulvitalea axinellae</name>
    <dbReference type="NCBI Taxonomy" id="1182444"/>
    <lineage>
        <taxon>Bacteria</taxon>
        <taxon>Pseudomonadati</taxon>
        <taxon>Bacteroidota</taxon>
        <taxon>Cytophagia</taxon>
        <taxon>Cytophagales</taxon>
        <taxon>Persicobacteraceae</taxon>
        <taxon>Fulvitalea</taxon>
    </lineage>
</organism>
<keyword evidence="4" id="KW-1185">Reference proteome</keyword>
<protein>
    <recommendedName>
        <fullName evidence="5">DUF4469 domain-containing protein</fullName>
    </recommendedName>
</protein>
<evidence type="ECO:0000313" key="4">
    <source>
        <dbReference type="Proteomes" id="UP001348817"/>
    </source>
</evidence>
<evidence type="ECO:0008006" key="5">
    <source>
        <dbReference type="Google" id="ProtNLM"/>
    </source>
</evidence>
<dbReference type="Proteomes" id="UP001348817">
    <property type="component" value="Plasmid pFA1"/>
</dbReference>
<dbReference type="Pfam" id="PF14734">
    <property type="entry name" value="DUF4469"/>
    <property type="match status" value="1"/>
</dbReference>
<evidence type="ECO:0000313" key="3">
    <source>
        <dbReference type="EMBL" id="BDD11425.1"/>
    </source>
</evidence>
<gene>
    <name evidence="3" type="ORF">FUAX_38570</name>
</gene>